<evidence type="ECO:0000256" key="1">
    <source>
        <dbReference type="ARBA" id="ARBA00022448"/>
    </source>
</evidence>
<organism evidence="3 4">
    <name type="scientific">Cudoniella acicularis</name>
    <dbReference type="NCBI Taxonomy" id="354080"/>
    <lineage>
        <taxon>Eukaryota</taxon>
        <taxon>Fungi</taxon>
        <taxon>Dikarya</taxon>
        <taxon>Ascomycota</taxon>
        <taxon>Pezizomycotina</taxon>
        <taxon>Leotiomycetes</taxon>
        <taxon>Helotiales</taxon>
        <taxon>Tricladiaceae</taxon>
        <taxon>Cudoniella</taxon>
    </lineage>
</organism>
<feature type="region of interest" description="Disordered" evidence="2">
    <location>
        <begin position="1"/>
        <end position="20"/>
    </location>
</feature>
<feature type="compositionally biased region" description="Polar residues" evidence="2">
    <location>
        <begin position="191"/>
        <end position="220"/>
    </location>
</feature>
<evidence type="ECO:0000313" key="3">
    <source>
        <dbReference type="EMBL" id="KAF4612829.1"/>
    </source>
</evidence>
<protein>
    <recommendedName>
        <fullName evidence="5">ABC transporter domain-containing protein</fullName>
    </recommendedName>
</protein>
<dbReference type="OrthoDB" id="3563948at2759"/>
<accession>A0A8H4QKQ0</accession>
<evidence type="ECO:0000313" key="4">
    <source>
        <dbReference type="Proteomes" id="UP000566819"/>
    </source>
</evidence>
<dbReference type="AlphaFoldDB" id="A0A8H4QKQ0"/>
<dbReference type="PANTHER" id="PTHR19241">
    <property type="entry name" value="ATP-BINDING CASSETTE TRANSPORTER"/>
    <property type="match status" value="1"/>
</dbReference>
<evidence type="ECO:0000256" key="2">
    <source>
        <dbReference type="SAM" id="MobiDB-lite"/>
    </source>
</evidence>
<proteinExistence type="predicted"/>
<dbReference type="Proteomes" id="UP000566819">
    <property type="component" value="Unassembled WGS sequence"/>
</dbReference>
<name>A0A8H4QKQ0_9HELO</name>
<gene>
    <name evidence="3" type="ORF">G7Y89_g15544</name>
</gene>
<dbReference type="Gene3D" id="3.40.50.300">
    <property type="entry name" value="P-loop containing nucleotide triphosphate hydrolases"/>
    <property type="match status" value="1"/>
</dbReference>
<keyword evidence="4" id="KW-1185">Reference proteome</keyword>
<reference evidence="3 4" key="1">
    <citation type="submission" date="2020-03" db="EMBL/GenBank/DDBJ databases">
        <title>Draft Genome Sequence of Cudoniella acicularis.</title>
        <authorList>
            <person name="Buettner E."/>
            <person name="Kellner H."/>
        </authorList>
    </citation>
    <scope>NUCLEOTIDE SEQUENCE [LARGE SCALE GENOMIC DNA]</scope>
    <source>
        <strain evidence="3 4">DSM 108380</strain>
    </source>
</reference>
<dbReference type="SUPFAM" id="SSF52540">
    <property type="entry name" value="P-loop containing nucleoside triphosphate hydrolases"/>
    <property type="match status" value="1"/>
</dbReference>
<feature type="region of interest" description="Disordered" evidence="2">
    <location>
        <begin position="188"/>
        <end position="220"/>
    </location>
</feature>
<keyword evidence="1" id="KW-0813">Transport</keyword>
<feature type="compositionally biased region" description="Polar residues" evidence="2">
    <location>
        <begin position="10"/>
        <end position="20"/>
    </location>
</feature>
<evidence type="ECO:0008006" key="5">
    <source>
        <dbReference type="Google" id="ProtNLM"/>
    </source>
</evidence>
<comment type="caution">
    <text evidence="3">The sequence shown here is derived from an EMBL/GenBank/DDBJ whole genome shotgun (WGS) entry which is preliminary data.</text>
</comment>
<sequence length="220" mass="24466">MSQDSEKSTEPSLNTQPHQDVSSSVNEYLALINHNSQTSRLGSDHPSHRNAVFKDIKVWGSSSESESEFLETVTNIFLLPLTLIHRAFSHKKSVDKMILHGINGFVTEGEMLLTLGRPGSGCTTLFKTLAGFTGTFHGWSGEVSYFGVNVEEVKKGFRGDLVYNAEGISPPTTVGKPRTDTRHFRRCPLSHPQSPEHTWVRSPNKNIHRGNQTFGWTSQS</sequence>
<dbReference type="EMBL" id="JAAMPI010002479">
    <property type="protein sequence ID" value="KAF4612829.1"/>
    <property type="molecule type" value="Genomic_DNA"/>
</dbReference>
<dbReference type="InterPro" id="IPR027417">
    <property type="entry name" value="P-loop_NTPase"/>
</dbReference>